<evidence type="ECO:0000313" key="3">
    <source>
        <dbReference type="Proteomes" id="UP000001307"/>
    </source>
</evidence>
<protein>
    <submittedName>
        <fullName evidence="2">Uncharacterized protein</fullName>
    </submittedName>
</protein>
<gene>
    <name evidence="2" type="ORF">GSOID_T00010892001</name>
</gene>
<dbReference type="InParanoid" id="E4XHB9"/>
<accession>E4XHB9</accession>
<name>E4XHB9_OIKDI</name>
<feature type="region of interest" description="Disordered" evidence="1">
    <location>
        <begin position="44"/>
        <end position="65"/>
    </location>
</feature>
<evidence type="ECO:0000313" key="2">
    <source>
        <dbReference type="EMBL" id="CBY10067.1"/>
    </source>
</evidence>
<dbReference type="EMBL" id="FN653051">
    <property type="protein sequence ID" value="CBY10067.1"/>
    <property type="molecule type" value="Genomic_DNA"/>
</dbReference>
<organism evidence="2">
    <name type="scientific">Oikopleura dioica</name>
    <name type="common">Tunicate</name>
    <dbReference type="NCBI Taxonomy" id="34765"/>
    <lineage>
        <taxon>Eukaryota</taxon>
        <taxon>Metazoa</taxon>
        <taxon>Chordata</taxon>
        <taxon>Tunicata</taxon>
        <taxon>Appendicularia</taxon>
        <taxon>Copelata</taxon>
        <taxon>Oikopleuridae</taxon>
        <taxon>Oikopleura</taxon>
    </lineage>
</organism>
<feature type="compositionally biased region" description="Polar residues" evidence="1">
    <location>
        <begin position="52"/>
        <end position="63"/>
    </location>
</feature>
<sequence>MDLNYRESDEEVVKIEPNSSFTDGQDMTFGLGLDQVPFGSQLPPQHLLPQQISPATTSQSTKKVSGRVERAARIAELFDAGSPRVRLDHFVYKVDDNPVFDAARVFLDGECQNLVYCCDPKCAEKPTFKRFFSAIRLKDDLKRIHKHDMLRHHTQKHVNKVNGGFILKKPTPRPVVHLPVTPQVKDLIFVRVICSDDCDPKKEGTMQICGKKGQTNWCFIKAL</sequence>
<proteinExistence type="predicted"/>
<reference evidence="2" key="1">
    <citation type="journal article" date="2010" name="Science">
        <title>Plasticity of animal genome architecture unmasked by rapid evolution of a pelagic tunicate.</title>
        <authorList>
            <person name="Denoeud F."/>
            <person name="Henriet S."/>
            <person name="Mungpakdee S."/>
            <person name="Aury J.M."/>
            <person name="Da Silva C."/>
            <person name="Brinkmann H."/>
            <person name="Mikhaleva J."/>
            <person name="Olsen L.C."/>
            <person name="Jubin C."/>
            <person name="Canestro C."/>
            <person name="Bouquet J.M."/>
            <person name="Danks G."/>
            <person name="Poulain J."/>
            <person name="Campsteijn C."/>
            <person name="Adamski M."/>
            <person name="Cross I."/>
            <person name="Yadetie F."/>
            <person name="Muffato M."/>
            <person name="Louis A."/>
            <person name="Butcher S."/>
            <person name="Tsagkogeorga G."/>
            <person name="Konrad A."/>
            <person name="Singh S."/>
            <person name="Jensen M.F."/>
            <person name="Cong E.H."/>
            <person name="Eikeseth-Otteraa H."/>
            <person name="Noel B."/>
            <person name="Anthouard V."/>
            <person name="Porcel B.M."/>
            <person name="Kachouri-Lafond R."/>
            <person name="Nishino A."/>
            <person name="Ugolini M."/>
            <person name="Chourrout P."/>
            <person name="Nishida H."/>
            <person name="Aasland R."/>
            <person name="Huzurbazar S."/>
            <person name="Westhof E."/>
            <person name="Delsuc F."/>
            <person name="Lehrach H."/>
            <person name="Reinhardt R."/>
            <person name="Weissenbach J."/>
            <person name="Roy S.W."/>
            <person name="Artiguenave F."/>
            <person name="Postlethwait J.H."/>
            <person name="Manak J.R."/>
            <person name="Thompson E.M."/>
            <person name="Jaillon O."/>
            <person name="Du Pasquier L."/>
            <person name="Boudinot P."/>
            <person name="Liberles D.A."/>
            <person name="Volff J.N."/>
            <person name="Philippe H."/>
            <person name="Lenhard B."/>
            <person name="Roest Crollius H."/>
            <person name="Wincker P."/>
            <person name="Chourrout D."/>
        </authorList>
    </citation>
    <scope>NUCLEOTIDE SEQUENCE [LARGE SCALE GENOMIC DNA]</scope>
</reference>
<keyword evidence="3" id="KW-1185">Reference proteome</keyword>
<dbReference type="Proteomes" id="UP000001307">
    <property type="component" value="Unassembled WGS sequence"/>
</dbReference>
<evidence type="ECO:0000256" key="1">
    <source>
        <dbReference type="SAM" id="MobiDB-lite"/>
    </source>
</evidence>
<dbReference type="AlphaFoldDB" id="E4XHB9"/>